<evidence type="ECO:0000256" key="3">
    <source>
        <dbReference type="ARBA" id="ARBA00022833"/>
    </source>
</evidence>
<dbReference type="InterPro" id="IPR013154">
    <property type="entry name" value="ADH-like_N"/>
</dbReference>
<dbReference type="InterPro" id="IPR002328">
    <property type="entry name" value="ADH_Zn_CS"/>
</dbReference>
<dbReference type="InterPro" id="IPR013149">
    <property type="entry name" value="ADH-like_C"/>
</dbReference>
<dbReference type="Proteomes" id="UP000293874">
    <property type="component" value="Unassembled WGS sequence"/>
</dbReference>
<proteinExistence type="inferred from homology"/>
<dbReference type="Gene3D" id="3.40.50.720">
    <property type="entry name" value="NAD(P)-binding Rossmann-like Domain"/>
    <property type="match status" value="1"/>
</dbReference>
<comment type="caution">
    <text evidence="8">The sequence shown here is derived from an EMBL/GenBank/DDBJ whole genome shotgun (WGS) entry which is preliminary data.</text>
</comment>
<dbReference type="EMBL" id="SGXA01000005">
    <property type="protein sequence ID" value="RZS65495.1"/>
    <property type="molecule type" value="Genomic_DNA"/>
</dbReference>
<keyword evidence="3 5" id="KW-0862">Zinc</keyword>
<dbReference type="PANTHER" id="PTHR42813:SF2">
    <property type="entry name" value="DEHYDROGENASE, ZINC-CONTAINING, PUTATIVE (AFU_ORTHOLOGUE AFUA_2G02810)-RELATED"/>
    <property type="match status" value="1"/>
</dbReference>
<sequence length="394" mass="43392">MLLFPKLIFMKAAVFHKPGDISVDTVQDPIIEHPTDIILKVTSTAICGSDLHIYDGFFPQTKDLVMGHEFMGIVQETGKGVKNFKRGDRIVVPFPIACGHCFFCSHHLPTACENSNPDHYGPQGDMMKGKGGGLFGYTALYGGYSGGQAEYVRVPYADFSPRKVPDHLSDEQVLFLTDIFPTGWAAIDWARLKGGETVAIFGSGPVGLMAQKAAWLQGAGKVIAIDPLEYRLERARTLNKVETINPNEVDPIDAIRSMTEGRGADVCVDAVGTEADRSFFEKAKAVLNFEKGTVKVMEQCFEAVRRGGIVTVVGVYGSPYDNFPVHRIFDKGITIQLGQAPVQNYIDQLLQLVTEEKVVLEDIVSHQLPLTEASYAYDIFKKKEDNCVKVILKP</sequence>
<keyword evidence="9" id="KW-1185">Reference proteome</keyword>
<dbReference type="PANTHER" id="PTHR42813">
    <property type="entry name" value="ZINC-TYPE ALCOHOL DEHYDROGENASE-LIKE"/>
    <property type="match status" value="1"/>
</dbReference>
<keyword evidence="4" id="KW-0560">Oxidoreductase</keyword>
<reference evidence="8 9" key="1">
    <citation type="submission" date="2019-02" db="EMBL/GenBank/DDBJ databases">
        <title>Genomic Encyclopedia of Type Strains, Phase IV (KMG-IV): sequencing the most valuable type-strain genomes for metagenomic binning, comparative biology and taxonomic classification.</title>
        <authorList>
            <person name="Goeker M."/>
        </authorList>
    </citation>
    <scope>NUCLEOTIDE SEQUENCE [LARGE SCALE GENOMIC DNA]</scope>
    <source>
        <strain evidence="8 9">DSM 18116</strain>
    </source>
</reference>
<evidence type="ECO:0000313" key="9">
    <source>
        <dbReference type="Proteomes" id="UP000293874"/>
    </source>
</evidence>
<dbReference type="InterPro" id="IPR036291">
    <property type="entry name" value="NAD(P)-bd_dom_sf"/>
</dbReference>
<comment type="similarity">
    <text evidence="5">Belongs to the zinc-containing alcohol dehydrogenase family.</text>
</comment>
<dbReference type="Pfam" id="PF08240">
    <property type="entry name" value="ADH_N"/>
    <property type="match status" value="1"/>
</dbReference>
<evidence type="ECO:0000256" key="2">
    <source>
        <dbReference type="ARBA" id="ARBA00022723"/>
    </source>
</evidence>
<evidence type="ECO:0000259" key="6">
    <source>
        <dbReference type="Pfam" id="PF00107"/>
    </source>
</evidence>
<evidence type="ECO:0000259" key="7">
    <source>
        <dbReference type="Pfam" id="PF08240"/>
    </source>
</evidence>
<accession>A0A4Q7MBA8</accession>
<dbReference type="Pfam" id="PF00107">
    <property type="entry name" value="ADH_zinc_N"/>
    <property type="match status" value="1"/>
</dbReference>
<dbReference type="CDD" id="cd08283">
    <property type="entry name" value="FDH_like_1"/>
    <property type="match status" value="1"/>
</dbReference>
<feature type="domain" description="Alcohol dehydrogenase-like C-terminal" evidence="6">
    <location>
        <begin position="205"/>
        <end position="353"/>
    </location>
</feature>
<dbReference type="Gene3D" id="3.90.180.10">
    <property type="entry name" value="Medium-chain alcohol dehydrogenases, catalytic domain"/>
    <property type="match status" value="1"/>
</dbReference>
<protein>
    <submittedName>
        <fullName evidence="8">Alcohol dehydrogenase</fullName>
    </submittedName>
</protein>
<evidence type="ECO:0000256" key="4">
    <source>
        <dbReference type="ARBA" id="ARBA00023002"/>
    </source>
</evidence>
<dbReference type="AlphaFoldDB" id="A0A4Q7MBA8"/>
<dbReference type="SUPFAM" id="SSF51735">
    <property type="entry name" value="NAD(P)-binding Rossmann-fold domains"/>
    <property type="match status" value="1"/>
</dbReference>
<organism evidence="8 9">
    <name type="scientific">Pseudobacter ginsenosidimutans</name>
    <dbReference type="NCBI Taxonomy" id="661488"/>
    <lineage>
        <taxon>Bacteria</taxon>
        <taxon>Pseudomonadati</taxon>
        <taxon>Bacteroidota</taxon>
        <taxon>Chitinophagia</taxon>
        <taxon>Chitinophagales</taxon>
        <taxon>Chitinophagaceae</taxon>
        <taxon>Pseudobacter</taxon>
    </lineage>
</organism>
<comment type="cofactor">
    <cofactor evidence="1 5">
        <name>Zn(2+)</name>
        <dbReference type="ChEBI" id="CHEBI:29105"/>
    </cofactor>
</comment>
<evidence type="ECO:0000313" key="8">
    <source>
        <dbReference type="EMBL" id="RZS65495.1"/>
    </source>
</evidence>
<dbReference type="GO" id="GO:0008270">
    <property type="term" value="F:zinc ion binding"/>
    <property type="evidence" value="ECO:0007669"/>
    <property type="project" value="InterPro"/>
</dbReference>
<dbReference type="GO" id="GO:0016491">
    <property type="term" value="F:oxidoreductase activity"/>
    <property type="evidence" value="ECO:0007669"/>
    <property type="project" value="UniProtKB-KW"/>
</dbReference>
<evidence type="ECO:0000256" key="1">
    <source>
        <dbReference type="ARBA" id="ARBA00001947"/>
    </source>
</evidence>
<keyword evidence="2 5" id="KW-0479">Metal-binding</keyword>
<dbReference type="InterPro" id="IPR011032">
    <property type="entry name" value="GroES-like_sf"/>
</dbReference>
<name>A0A4Q7MBA8_9BACT</name>
<gene>
    <name evidence="8" type="ORF">EV199_5669</name>
</gene>
<dbReference type="SUPFAM" id="SSF50129">
    <property type="entry name" value="GroES-like"/>
    <property type="match status" value="1"/>
</dbReference>
<feature type="domain" description="Alcohol dehydrogenase-like N-terminal" evidence="7">
    <location>
        <begin position="34"/>
        <end position="159"/>
    </location>
</feature>
<evidence type="ECO:0000256" key="5">
    <source>
        <dbReference type="RuleBase" id="RU361277"/>
    </source>
</evidence>
<dbReference type="PROSITE" id="PS00059">
    <property type="entry name" value="ADH_ZINC"/>
    <property type="match status" value="1"/>
</dbReference>